<dbReference type="PANTHER" id="PTHR12233">
    <property type="entry name" value="VACUOLAR PROTEIN SORTING 26 RELATED"/>
    <property type="match status" value="1"/>
</dbReference>
<keyword evidence="8" id="KW-1185">Reference proteome</keyword>
<comment type="subunit">
    <text evidence="6">Component of the commander complex that is essential for endosomal recycling of transmembrane cargos; the commander complex is composed of the CCC subcomplex and the retriever subcomplex. Component of the heterotrimeric retriever complex consisting of VPS26C, VPS29 and VPS35L; within the complex interacts with VPS35L. Interacts with SNX17 (via C-terminus); the interaction is direct and associates SNX17 with the retriever complex. Interacts with SNX31; the interaction is direct.</text>
</comment>
<dbReference type="GO" id="GO:0005768">
    <property type="term" value="C:endosome"/>
    <property type="evidence" value="ECO:0007669"/>
    <property type="project" value="UniProtKB-SubCell"/>
</dbReference>
<evidence type="ECO:0000256" key="3">
    <source>
        <dbReference type="ARBA" id="ARBA00022753"/>
    </source>
</evidence>
<proteinExistence type="inferred from homology"/>
<accession>A0AA35ZPE9</accession>
<comment type="function">
    <text evidence="5">Component of the commander complex that is essential for endosomal recycling of transmembrane cargos; the commander complex is composed of the CCC subcomplex and the retriever subcomplex. Component of the retriever complex, which is a heterotrimeric complex related to retromer cargo-selective complex (CSC) and essential for retromer-independent retrieval and recycling of numerous cargos such as integrin alpha-5/beta-1 (ITGA5:ITGB1). The recruitment of the retriever complex to the endosomal membrane involves CCC and WASH complexes. In the endosomes, drives the retriever and recycling of NxxY-motif-containing cargo proteins by coupling to SNX17, a cargo essential for the homeostatic maintenance of numerous cell surface proteins associated with processes that include cell migration, cell adhesion, nutrient supply and cell signaling.</text>
</comment>
<evidence type="ECO:0000256" key="2">
    <source>
        <dbReference type="ARBA" id="ARBA00009100"/>
    </source>
</evidence>
<dbReference type="Gene3D" id="2.60.40.640">
    <property type="match status" value="2"/>
</dbReference>
<dbReference type="FunFam" id="2.60.40.640:FF:000009">
    <property type="entry name" value="Down syndrome critical region protein 3"/>
    <property type="match status" value="1"/>
</dbReference>
<dbReference type="GO" id="GO:0006886">
    <property type="term" value="P:intracellular protein transport"/>
    <property type="evidence" value="ECO:0007669"/>
    <property type="project" value="InterPro"/>
</dbReference>
<organism evidence="7 8">
    <name type="scientific">Lactuca saligna</name>
    <name type="common">Willowleaf lettuce</name>
    <dbReference type="NCBI Taxonomy" id="75948"/>
    <lineage>
        <taxon>Eukaryota</taxon>
        <taxon>Viridiplantae</taxon>
        <taxon>Streptophyta</taxon>
        <taxon>Embryophyta</taxon>
        <taxon>Tracheophyta</taxon>
        <taxon>Spermatophyta</taxon>
        <taxon>Magnoliopsida</taxon>
        <taxon>eudicotyledons</taxon>
        <taxon>Gunneridae</taxon>
        <taxon>Pentapetalae</taxon>
        <taxon>asterids</taxon>
        <taxon>campanulids</taxon>
        <taxon>Asterales</taxon>
        <taxon>Asteraceae</taxon>
        <taxon>Cichorioideae</taxon>
        <taxon>Cichorieae</taxon>
        <taxon>Lactucinae</taxon>
        <taxon>Lactuca</taxon>
    </lineage>
</organism>
<name>A0AA35ZPE9_LACSI</name>
<comment type="subcellular location">
    <subcellularLocation>
        <location evidence="1">Endosome</location>
    </subcellularLocation>
</comment>
<gene>
    <name evidence="7" type="ORF">LSALG_LOCUS34411</name>
</gene>
<evidence type="ECO:0000256" key="5">
    <source>
        <dbReference type="ARBA" id="ARBA00093280"/>
    </source>
</evidence>
<dbReference type="InterPro" id="IPR014752">
    <property type="entry name" value="Arrestin-like_C"/>
</dbReference>
<evidence type="ECO:0000256" key="1">
    <source>
        <dbReference type="ARBA" id="ARBA00004177"/>
    </source>
</evidence>
<dbReference type="FunFam" id="2.60.40.640:FF:000023">
    <property type="entry name" value="Vacuolar protein sorting-associated protein 26"/>
    <property type="match status" value="1"/>
</dbReference>
<evidence type="ECO:0000313" key="7">
    <source>
        <dbReference type="EMBL" id="CAI9295472.1"/>
    </source>
</evidence>
<keyword evidence="3" id="KW-0967">Endosome</keyword>
<evidence type="ECO:0000313" key="8">
    <source>
        <dbReference type="Proteomes" id="UP001177003"/>
    </source>
</evidence>
<dbReference type="InterPro" id="IPR028934">
    <property type="entry name" value="Vps26-related"/>
</dbReference>
<evidence type="ECO:0000256" key="4">
    <source>
        <dbReference type="ARBA" id="ARBA00067597"/>
    </source>
</evidence>
<dbReference type="Proteomes" id="UP001177003">
    <property type="component" value="Chromosome 8"/>
</dbReference>
<dbReference type="Pfam" id="PF03643">
    <property type="entry name" value="Vps26"/>
    <property type="match status" value="1"/>
</dbReference>
<dbReference type="EMBL" id="OX465084">
    <property type="protein sequence ID" value="CAI9295472.1"/>
    <property type="molecule type" value="Genomic_DNA"/>
</dbReference>
<comment type="similarity">
    <text evidence="2">Belongs to the VPS26 family.</text>
</comment>
<protein>
    <recommendedName>
        <fullName evidence="4">Vacuolar protein sorting-associated protein 26C</fullName>
    </recommendedName>
</protein>
<evidence type="ECO:0000256" key="6">
    <source>
        <dbReference type="ARBA" id="ARBA00093474"/>
    </source>
</evidence>
<sequence>MSVEIKLSRSNRTYRPHEPLQGKIITKFPSSVSHRGIHLTVNGSVNLQVRGGSAGLIESLYGVLKPIPILKKSIEVEPCGKISAGTTQIPFSIILKHKEEDTKFYETFHGANINIQYLLTVDVVRGYLHKSLSATVEFIIESELGGHPEKPVSPEMVFFYITQDTQRHSLLHELKSGGFKVSGRICTQCLVGDPLVGEVTVEASAVPIYSIDIHLLRVESIMVGEKIATETSVLQTTQIADGDVCRSICLPVYVILPRLLTCPTVFAGPFSVEFKVTIVVTFQTELYNVQPKSDPRAFRKWVAMESLPLELVQSQ</sequence>
<dbReference type="AlphaFoldDB" id="A0AA35ZPE9"/>
<reference evidence="7" key="1">
    <citation type="submission" date="2023-04" db="EMBL/GenBank/DDBJ databases">
        <authorList>
            <person name="Vijverberg K."/>
            <person name="Xiong W."/>
            <person name="Schranz E."/>
        </authorList>
    </citation>
    <scope>NUCLEOTIDE SEQUENCE</scope>
</reference>